<dbReference type="EMBL" id="VSSQ01056791">
    <property type="protein sequence ID" value="MPN10622.1"/>
    <property type="molecule type" value="Genomic_DNA"/>
</dbReference>
<evidence type="ECO:0000313" key="1">
    <source>
        <dbReference type="EMBL" id="MPN10622.1"/>
    </source>
</evidence>
<gene>
    <name evidence="1" type="ORF">SDC9_157917</name>
</gene>
<accession>A0A645FAN5</accession>
<dbReference type="AlphaFoldDB" id="A0A645FAN5"/>
<organism evidence="1">
    <name type="scientific">bioreactor metagenome</name>
    <dbReference type="NCBI Taxonomy" id="1076179"/>
    <lineage>
        <taxon>unclassified sequences</taxon>
        <taxon>metagenomes</taxon>
        <taxon>ecological metagenomes</taxon>
    </lineage>
</organism>
<sequence>MQGSYLDLNEELQEIRCFDAKSLILQMKQKSYLLSDVSAHAKTIFPYIDNQNSARIFEEIKRYKPSLINRIKQRIKRNRLVEMVRIRVNDIVG</sequence>
<comment type="caution">
    <text evidence="1">The sequence shown here is derived from an EMBL/GenBank/DDBJ whole genome shotgun (WGS) entry which is preliminary data.</text>
</comment>
<protein>
    <submittedName>
        <fullName evidence="1">Uncharacterized protein</fullName>
    </submittedName>
</protein>
<name>A0A645FAN5_9ZZZZ</name>
<proteinExistence type="predicted"/>
<reference evidence="1" key="1">
    <citation type="submission" date="2019-08" db="EMBL/GenBank/DDBJ databases">
        <authorList>
            <person name="Kucharzyk K."/>
            <person name="Murdoch R.W."/>
            <person name="Higgins S."/>
            <person name="Loffler F."/>
        </authorList>
    </citation>
    <scope>NUCLEOTIDE SEQUENCE</scope>
</reference>